<dbReference type="EMBL" id="OE841209">
    <property type="protein sequence ID" value="CAD7594767.1"/>
    <property type="molecule type" value="Genomic_DNA"/>
</dbReference>
<evidence type="ECO:0000313" key="6">
    <source>
        <dbReference type="EMBL" id="CAD7594767.1"/>
    </source>
</evidence>
<proteinExistence type="inferred from homology"/>
<dbReference type="InterPro" id="IPR052284">
    <property type="entry name" value="Collagen_mod_leprecan"/>
</dbReference>
<dbReference type="Pfam" id="PF23557">
    <property type="entry name" value="TPR_leprecan"/>
    <property type="match status" value="1"/>
</dbReference>
<evidence type="ECO:0000259" key="5">
    <source>
        <dbReference type="Pfam" id="PF23557"/>
    </source>
</evidence>
<dbReference type="GO" id="GO:0030199">
    <property type="term" value="P:collagen fibril organization"/>
    <property type="evidence" value="ECO:0007669"/>
    <property type="project" value="TreeGrafter"/>
</dbReference>
<dbReference type="PANTHER" id="PTHR13986">
    <property type="entry name" value="PROTEIN LYSINE HYDROXYLATION COMPLEX COMPONENT"/>
    <property type="match status" value="1"/>
</dbReference>
<feature type="compositionally biased region" description="Polar residues" evidence="4">
    <location>
        <begin position="204"/>
        <end position="225"/>
    </location>
</feature>
<name>A0A7R9PLR3_TIMGE</name>
<evidence type="ECO:0000256" key="2">
    <source>
        <dbReference type="ARBA" id="ARBA00022729"/>
    </source>
</evidence>
<dbReference type="Gene3D" id="1.25.40.10">
    <property type="entry name" value="Tetratricopeptide repeat domain"/>
    <property type="match status" value="1"/>
</dbReference>
<feature type="region of interest" description="Disordered" evidence="4">
    <location>
        <begin position="202"/>
        <end position="225"/>
    </location>
</feature>
<dbReference type="InterPro" id="IPR011990">
    <property type="entry name" value="TPR-like_helical_dom_sf"/>
</dbReference>
<gene>
    <name evidence="6" type="ORF">TGEB3V08_LOCUS5781</name>
</gene>
<evidence type="ECO:0000256" key="3">
    <source>
        <dbReference type="ARBA" id="ARBA00023180"/>
    </source>
</evidence>
<comment type="similarity">
    <text evidence="1">Belongs to the leprecan family.</text>
</comment>
<dbReference type="AlphaFoldDB" id="A0A7R9PLR3"/>
<dbReference type="InterPro" id="IPR056585">
    <property type="entry name" value="Leprecan_dom"/>
</dbReference>
<keyword evidence="3" id="KW-0325">Glycoprotein</keyword>
<keyword evidence="2" id="KW-0732">Signal</keyword>
<sequence length="586" mass="67400">MMNNLKFYSSLPEVDMNTIVNFEVKDYVPLYIHGSEAYRNEDFQSVIGYIEESLDELLKEEEECRAFCEGPFDQGWFPDFVSSISNHFTFCLKCKQKCSSRLSSLNGEVHSDLLPSHYHFLQFAYYKVKNLQKACEAVSSYLLFFPNDETMLSNKKFYLTMPKVKPEYFTPRKEAINYIKRQQYEEALLNYIEKEFTFEDASDNEVSPSDSKKGNSSHSINISRTNLESGGGRSLFPPLVVKFEWKYRTLYKKEHITQTNNENKNYLVGNNYNNTIMSDKLSITTKKIQLSDEHTLKWRKMRAVKKIKKISERKVTVIMGENELNGKRRFVADGFSQERECQVMLELSKIAAVEGDGYSGNISPHTSSERFEGVTLGRAALGDKWRWRIRDKTYHVQNVPRDKTYHSGGRLPAKGLLMTLDYLPCDKPYHYFCIYWWGNVLSRVSGTAPATSHKMLTSLLKAGDCRSIFSHRPFSVDAPAYALRESGKSASLQPAGIWTPKPQEVLELQPHAPPSESPRRDSNPTSTHRWKALAKRVTFILCAHWCSCDITLMSYDFTGKNLLQGEGCDIIQGYDLFLSRLVEPQN</sequence>
<dbReference type="GO" id="GO:0005783">
    <property type="term" value="C:endoplasmic reticulum"/>
    <property type="evidence" value="ECO:0007669"/>
    <property type="project" value="TreeGrafter"/>
</dbReference>
<evidence type="ECO:0000256" key="1">
    <source>
        <dbReference type="ARBA" id="ARBA00006487"/>
    </source>
</evidence>
<accession>A0A7R9PLR3</accession>
<dbReference type="PANTHER" id="PTHR13986:SF8">
    <property type="entry name" value="PROLYL 3-HYDROXYLASE 1-LIKE PROTEIN"/>
    <property type="match status" value="1"/>
</dbReference>
<reference evidence="6" key="1">
    <citation type="submission" date="2020-11" db="EMBL/GenBank/DDBJ databases">
        <authorList>
            <person name="Tran Van P."/>
        </authorList>
    </citation>
    <scope>NUCLEOTIDE SEQUENCE</scope>
</reference>
<organism evidence="6">
    <name type="scientific">Timema genevievae</name>
    <name type="common">Walking stick</name>
    <dbReference type="NCBI Taxonomy" id="629358"/>
    <lineage>
        <taxon>Eukaryota</taxon>
        <taxon>Metazoa</taxon>
        <taxon>Ecdysozoa</taxon>
        <taxon>Arthropoda</taxon>
        <taxon>Hexapoda</taxon>
        <taxon>Insecta</taxon>
        <taxon>Pterygota</taxon>
        <taxon>Neoptera</taxon>
        <taxon>Polyneoptera</taxon>
        <taxon>Phasmatodea</taxon>
        <taxon>Timematodea</taxon>
        <taxon>Timematoidea</taxon>
        <taxon>Timematidae</taxon>
        <taxon>Timema</taxon>
    </lineage>
</organism>
<feature type="domain" description="Leprecan-like alpha-helical" evidence="5">
    <location>
        <begin position="1"/>
        <end position="159"/>
    </location>
</feature>
<protein>
    <recommendedName>
        <fullName evidence="5">Leprecan-like alpha-helical domain-containing protein</fullName>
    </recommendedName>
</protein>
<evidence type="ECO:0000256" key="4">
    <source>
        <dbReference type="SAM" id="MobiDB-lite"/>
    </source>
</evidence>
<dbReference type="GO" id="GO:0005518">
    <property type="term" value="F:collagen binding"/>
    <property type="evidence" value="ECO:0007669"/>
    <property type="project" value="TreeGrafter"/>
</dbReference>